<keyword evidence="1" id="KW-0732">Signal</keyword>
<accession>A0A1Y1X033</accession>
<gene>
    <name evidence="2" type="ORF">BCR32DRAFT_281938</name>
</gene>
<organism evidence="2 3">
    <name type="scientific">Anaeromyces robustus</name>
    <dbReference type="NCBI Taxonomy" id="1754192"/>
    <lineage>
        <taxon>Eukaryota</taxon>
        <taxon>Fungi</taxon>
        <taxon>Fungi incertae sedis</taxon>
        <taxon>Chytridiomycota</taxon>
        <taxon>Chytridiomycota incertae sedis</taxon>
        <taxon>Neocallimastigomycetes</taxon>
        <taxon>Neocallimastigales</taxon>
        <taxon>Neocallimastigaceae</taxon>
        <taxon>Anaeromyces</taxon>
    </lineage>
</organism>
<reference evidence="2 3" key="2">
    <citation type="submission" date="2016-08" db="EMBL/GenBank/DDBJ databases">
        <title>Pervasive Adenine N6-methylation of Active Genes in Fungi.</title>
        <authorList>
            <consortium name="DOE Joint Genome Institute"/>
            <person name="Mondo S.J."/>
            <person name="Dannebaum R.O."/>
            <person name="Kuo R.C."/>
            <person name="Labutti K."/>
            <person name="Haridas S."/>
            <person name="Kuo A."/>
            <person name="Salamov A."/>
            <person name="Ahrendt S.R."/>
            <person name="Lipzen A."/>
            <person name="Sullivan W."/>
            <person name="Andreopoulos W.B."/>
            <person name="Clum A."/>
            <person name="Lindquist E."/>
            <person name="Daum C."/>
            <person name="Ramamoorthy G.K."/>
            <person name="Gryganskyi A."/>
            <person name="Culley D."/>
            <person name="Magnuson J.K."/>
            <person name="James T.Y."/>
            <person name="O'Malley M.A."/>
            <person name="Stajich J.E."/>
            <person name="Spatafora J.W."/>
            <person name="Visel A."/>
            <person name="Grigoriev I.V."/>
        </authorList>
    </citation>
    <scope>NUCLEOTIDE SEQUENCE [LARGE SCALE GENOMIC DNA]</scope>
    <source>
        <strain evidence="2 3">S4</strain>
    </source>
</reference>
<dbReference type="AlphaFoldDB" id="A0A1Y1X033"/>
<dbReference type="OrthoDB" id="10633884at2759"/>
<feature type="signal peptide" evidence="1">
    <location>
        <begin position="1"/>
        <end position="21"/>
    </location>
</feature>
<evidence type="ECO:0000313" key="3">
    <source>
        <dbReference type="Proteomes" id="UP000193944"/>
    </source>
</evidence>
<evidence type="ECO:0000313" key="2">
    <source>
        <dbReference type="EMBL" id="ORX78806.1"/>
    </source>
</evidence>
<comment type="caution">
    <text evidence="2">The sequence shown here is derived from an EMBL/GenBank/DDBJ whole genome shotgun (WGS) entry which is preliminary data.</text>
</comment>
<dbReference type="EMBL" id="MCFG01000197">
    <property type="protein sequence ID" value="ORX78806.1"/>
    <property type="molecule type" value="Genomic_DNA"/>
</dbReference>
<reference evidence="2 3" key="1">
    <citation type="submission" date="2016-08" db="EMBL/GenBank/DDBJ databases">
        <title>A Parts List for Fungal Cellulosomes Revealed by Comparative Genomics.</title>
        <authorList>
            <consortium name="DOE Joint Genome Institute"/>
            <person name="Haitjema C.H."/>
            <person name="Gilmore S.P."/>
            <person name="Henske J.K."/>
            <person name="Solomon K.V."/>
            <person name="De Groot R."/>
            <person name="Kuo A."/>
            <person name="Mondo S.J."/>
            <person name="Salamov A.A."/>
            <person name="Labutti K."/>
            <person name="Zhao Z."/>
            <person name="Chiniquy J."/>
            <person name="Barry K."/>
            <person name="Brewer H.M."/>
            <person name="Purvine S.O."/>
            <person name="Wright A.T."/>
            <person name="Boxma B."/>
            <person name="Van Alen T."/>
            <person name="Hackstein J.H."/>
            <person name="Baker S.E."/>
            <person name="Grigoriev I.V."/>
            <person name="O'Malley M.A."/>
        </authorList>
    </citation>
    <scope>NUCLEOTIDE SEQUENCE [LARGE SCALE GENOMIC DNA]</scope>
    <source>
        <strain evidence="2 3">S4</strain>
    </source>
</reference>
<sequence length="194" mass="22418">MKNFYIAVCFLIICTLQLVCGKAVKKEYAFPLNNSHHIPVNGNEYLQITTSKKFFDKNGNMSLVDRDVYYTECIYNVVASTVTCKFNSVDTDYVKGKVQEYNNKYTVTYTVEANDKKKCLAKNNPAIKAVKVYTYNKDTKKYVQYPYAGSYDYMNNKIEYQSFLNKIQITTKNNCAYELKVKKSTINAKVSKKN</sequence>
<dbReference type="Proteomes" id="UP000193944">
    <property type="component" value="Unassembled WGS sequence"/>
</dbReference>
<protein>
    <submittedName>
        <fullName evidence="2">Uncharacterized protein</fullName>
    </submittedName>
</protein>
<keyword evidence="3" id="KW-1185">Reference proteome</keyword>
<proteinExistence type="predicted"/>
<evidence type="ECO:0000256" key="1">
    <source>
        <dbReference type="SAM" id="SignalP"/>
    </source>
</evidence>
<name>A0A1Y1X033_9FUNG</name>
<feature type="chain" id="PRO_5010997865" evidence="1">
    <location>
        <begin position="22"/>
        <end position="194"/>
    </location>
</feature>